<proteinExistence type="predicted"/>
<dbReference type="AlphaFoldDB" id="A0A0P9DHN7"/>
<evidence type="ECO:0000313" key="2">
    <source>
        <dbReference type="Proteomes" id="UP000050509"/>
    </source>
</evidence>
<organism evidence="1 2">
    <name type="scientific">Kouleothrix aurantiaca</name>
    <dbReference type="NCBI Taxonomy" id="186479"/>
    <lineage>
        <taxon>Bacteria</taxon>
        <taxon>Bacillati</taxon>
        <taxon>Chloroflexota</taxon>
        <taxon>Chloroflexia</taxon>
        <taxon>Chloroflexales</taxon>
        <taxon>Roseiflexineae</taxon>
        <taxon>Roseiflexaceae</taxon>
        <taxon>Kouleothrix</taxon>
    </lineage>
</organism>
<accession>A0A0P9DHN7</accession>
<protein>
    <submittedName>
        <fullName evidence="1">Uncharacterized protein</fullName>
    </submittedName>
</protein>
<gene>
    <name evidence="1" type="ORF">SE17_00055</name>
</gene>
<reference evidence="1 2" key="1">
    <citation type="submission" date="2015-09" db="EMBL/GenBank/DDBJ databases">
        <title>Draft genome sequence of Kouleothrix aurantiaca JCM 19913.</title>
        <authorList>
            <person name="Hemp J."/>
        </authorList>
    </citation>
    <scope>NUCLEOTIDE SEQUENCE [LARGE SCALE GENOMIC DNA]</scope>
    <source>
        <strain evidence="1 2">COM-B</strain>
    </source>
</reference>
<evidence type="ECO:0000313" key="1">
    <source>
        <dbReference type="EMBL" id="KPV55031.1"/>
    </source>
</evidence>
<name>A0A0P9DHN7_9CHLR</name>
<dbReference type="EMBL" id="LJCR01000001">
    <property type="protein sequence ID" value="KPV55031.1"/>
    <property type="molecule type" value="Genomic_DNA"/>
</dbReference>
<comment type="caution">
    <text evidence="1">The sequence shown here is derived from an EMBL/GenBank/DDBJ whole genome shotgun (WGS) entry which is preliminary data.</text>
</comment>
<dbReference type="Proteomes" id="UP000050509">
    <property type="component" value="Unassembled WGS sequence"/>
</dbReference>
<sequence>MTQRMMYCRLSFDATQRMAGPFGRKIYISSHCRRFPFVFIGELILAGISKVKGLISSVIKPLDFDVRSRKSKLHSHLIA</sequence>
<keyword evidence="2" id="KW-1185">Reference proteome</keyword>